<dbReference type="EMBL" id="UINC01017447">
    <property type="protein sequence ID" value="SVA72340.1"/>
    <property type="molecule type" value="Genomic_DNA"/>
</dbReference>
<evidence type="ECO:0000313" key="2">
    <source>
        <dbReference type="EMBL" id="SVA72340.1"/>
    </source>
</evidence>
<protein>
    <submittedName>
        <fullName evidence="2">Uncharacterized protein</fullName>
    </submittedName>
</protein>
<name>A0A381Y650_9ZZZZ</name>
<dbReference type="InterPro" id="IPR013783">
    <property type="entry name" value="Ig-like_fold"/>
</dbReference>
<dbReference type="AlphaFoldDB" id="A0A381Y650"/>
<feature type="region of interest" description="Disordered" evidence="1">
    <location>
        <begin position="1"/>
        <end position="21"/>
    </location>
</feature>
<reference evidence="2" key="1">
    <citation type="submission" date="2018-05" db="EMBL/GenBank/DDBJ databases">
        <authorList>
            <person name="Lanie J.A."/>
            <person name="Ng W.-L."/>
            <person name="Kazmierczak K.M."/>
            <person name="Andrzejewski T.M."/>
            <person name="Davidsen T.M."/>
            <person name="Wayne K.J."/>
            <person name="Tettelin H."/>
            <person name="Glass J.I."/>
            <person name="Rusch D."/>
            <person name="Podicherti R."/>
            <person name="Tsui H.-C.T."/>
            <person name="Winkler M.E."/>
        </authorList>
    </citation>
    <scope>NUCLEOTIDE SEQUENCE</scope>
</reference>
<organism evidence="2">
    <name type="scientific">marine metagenome</name>
    <dbReference type="NCBI Taxonomy" id="408172"/>
    <lineage>
        <taxon>unclassified sequences</taxon>
        <taxon>metagenomes</taxon>
        <taxon>ecological metagenomes</taxon>
    </lineage>
</organism>
<accession>A0A381Y650</accession>
<dbReference type="Gene3D" id="2.60.40.10">
    <property type="entry name" value="Immunoglobulins"/>
    <property type="match status" value="1"/>
</dbReference>
<proteinExistence type="predicted"/>
<dbReference type="Gene3D" id="2.60.40.4070">
    <property type="match status" value="1"/>
</dbReference>
<sequence length="1148" mass="128102">MTGQSEYTGPDDPAGDPSAIRESRMDGNRILLYFQNTTELSDWAPGGGLDNVSIWPNDGTGTKMVDGIGLLIAAKVYIQDDNDPATVDIVILDDLGQIEDQSISKHEVYFLQTSYREEMDHNPSNTLDWGFYPSFGYFNPDQDEPAMSDKSETWPTSGWPASGSNTKWEGVWDGRFGKGVQYTDLETYFVVNDAQDQENLQGPVTKYYPRPGKFIHSDASAGAGLPWGGMGIRVETRGFQWNNPLVKNALFFEYNITNISDYDINDVSFGYWVDNAIGSDGNTDEVGYFDTYLDLSYSWDHDGVGLGTVVPGIMGFAFLESPGISTDNVDNDEDGIVDESRGYDKGFWYENPYGGVSDVDQFLEFYNLEESDLKAHWSGDEDQDWRSSSFNDDGSCNPNDDVGLDGIGPGDLNYSGPDEGECNGEPDCAQGLGCEPNFGETDISESDMIGLTTFQLFPIDEAGHSNKTGIWFYNDSLLYEMMADTLLIQFSDTPANLVELFASGTFSLLSGQTERISMAELHSFDPLVGSPGGNSIDAPALFELKTTVQLIYETDYRFATPPRMPTLYAEAGDSQVILTWNNVAESSRDQFLPDSLEYDFEGYKIYKATDKYFKDSQLISDGFGNPLYNQPIFQCDRIDGITGFSNFAPVFGTGYYMGDDSGLQHHFIDTDVDNGRTYYYALVAYDYGLEPTDDLIYGIPPSENNWIIDLDDNENVVGSGPNVAVVIPRVPSSSFIEPVVNVSNQDLLGTGEITVNIMAKDLIKNNKDYYVAFQNDTLFSNNNNPIPLMIVTSGFEIFSRSGDSLSLVYSETGGYNEAGDPNSINQNIILEPDSDYWTLNTSKDIITDIFEGLQLTIKQDVESAVIKSQGWYEVFSPDKEIIILPFPYIDHRESKIVPWDFEITFLSSDNLYIENKVLESNFIYDHNGLTPNALLLNSTFDFNVMNMSFNHNANLVVHDQDNNGEYDKLKDLVLVGSVNNDGKWLGTSFVIDFRGILENTYPDPGDVYSIEFKRPFWSTDTLHFQTFSFQDSINVKAENNSLDDIRVVPNPYVGTNVFEEAILNSDLNQRRKLMFTHLPARCKIKIYTISGVLVDEINVFNSTNKGIAYWDLLTNEGLEVSAGMYVYHVESFTEGSVGSKVGKFGVIK</sequence>
<evidence type="ECO:0000256" key="1">
    <source>
        <dbReference type="SAM" id="MobiDB-lite"/>
    </source>
</evidence>
<gene>
    <name evidence="2" type="ORF">METZ01_LOCUS125194</name>
</gene>